<dbReference type="SUPFAM" id="SSF57850">
    <property type="entry name" value="RING/U-box"/>
    <property type="match status" value="1"/>
</dbReference>
<dbReference type="SMART" id="SM01197">
    <property type="entry name" value="FANCL_C"/>
    <property type="match status" value="1"/>
</dbReference>
<dbReference type="SMART" id="SM00184">
    <property type="entry name" value="RING"/>
    <property type="match status" value="1"/>
</dbReference>
<sequence length="320" mass="36274">MDRVMAIANQRSIETFLKSENLKNIKKCRNILYCGHPCSGLRDEKICPPCLYQCDRNLDESIPGQTADDTCLICFTDNLASAPVIKINCGHLFHFHCIEAMLKNRWSGPRISFCFSQCPICKKPIEHERLQDLLQPLQNLYADVQRKARMRLDYEGLMHHSDITTPGAKYYHDPTGYAMEKYAYYLCFKCDKAYYGGEAKCNEMIELPDEYNPAELVCGACSNSRAQSCLKHGNEFMEFKCRYCCSRALFYCFGTTHFCNTCHSNHIYVTGIPKDKLPKCPAGPNAVQLSGSQCPLNVDHPPTGDEFSLGCGICENVHTF</sequence>
<evidence type="ECO:0000256" key="2">
    <source>
        <dbReference type="ARBA" id="ARBA00022833"/>
    </source>
</evidence>
<keyword evidence="1 3" id="KW-0479">Metal-binding</keyword>
<accession>A0ABQ9E181</accession>
<dbReference type="PANTHER" id="PTHR45943:SF1">
    <property type="entry name" value="E3 UBIQUITIN-PROTEIN LIGASE MYCBP2"/>
    <property type="match status" value="1"/>
</dbReference>
<keyword evidence="2" id="KW-0862">Zinc</keyword>
<evidence type="ECO:0000256" key="3">
    <source>
        <dbReference type="PROSITE-ProRule" id="PRU00175"/>
    </source>
</evidence>
<keyword evidence="6" id="KW-1185">Reference proteome</keyword>
<keyword evidence="1 3" id="KW-0863">Zinc-finger</keyword>
<dbReference type="PANTHER" id="PTHR45943">
    <property type="entry name" value="E3 UBIQUITIN-PROTEIN LIGASE MYCBP2"/>
    <property type="match status" value="1"/>
</dbReference>
<proteinExistence type="predicted"/>
<dbReference type="PROSITE" id="PS50089">
    <property type="entry name" value="ZF_RING_2"/>
    <property type="match status" value="1"/>
</dbReference>
<dbReference type="Gene3D" id="3.30.40.10">
    <property type="entry name" value="Zinc/RING finger domain, C3HC4 (zinc finger)"/>
    <property type="match status" value="1"/>
</dbReference>
<dbReference type="Pfam" id="PF13639">
    <property type="entry name" value="zf-RING_2"/>
    <property type="match status" value="1"/>
</dbReference>
<protein>
    <recommendedName>
        <fullName evidence="4">RING-type domain-containing protein</fullName>
    </recommendedName>
</protein>
<evidence type="ECO:0000259" key="4">
    <source>
        <dbReference type="PROSITE" id="PS50089"/>
    </source>
</evidence>
<dbReference type="InterPro" id="IPR013083">
    <property type="entry name" value="Znf_RING/FYVE/PHD"/>
</dbReference>
<feature type="domain" description="RING-type" evidence="4">
    <location>
        <begin position="71"/>
        <end position="122"/>
    </location>
</feature>
<evidence type="ECO:0000313" key="6">
    <source>
        <dbReference type="Proteomes" id="UP001217089"/>
    </source>
</evidence>
<name>A0ABQ9E181_TEGGR</name>
<evidence type="ECO:0000313" key="5">
    <source>
        <dbReference type="EMBL" id="KAJ8297662.1"/>
    </source>
</evidence>
<evidence type="ECO:0000256" key="1">
    <source>
        <dbReference type="ARBA" id="ARBA00022771"/>
    </source>
</evidence>
<dbReference type="EMBL" id="JARBDR010000923">
    <property type="protein sequence ID" value="KAJ8297662.1"/>
    <property type="molecule type" value="Genomic_DNA"/>
</dbReference>
<reference evidence="5 6" key="1">
    <citation type="submission" date="2022-12" db="EMBL/GenBank/DDBJ databases">
        <title>Chromosome-level genome of Tegillarca granosa.</title>
        <authorList>
            <person name="Kim J."/>
        </authorList>
    </citation>
    <scope>NUCLEOTIDE SEQUENCE [LARGE SCALE GENOMIC DNA]</scope>
    <source>
        <strain evidence="5">Teg-2019</strain>
        <tissue evidence="5">Adductor muscle</tissue>
    </source>
</reference>
<comment type="caution">
    <text evidence="5">The sequence shown here is derived from an EMBL/GenBank/DDBJ whole genome shotgun (WGS) entry which is preliminary data.</text>
</comment>
<gene>
    <name evidence="5" type="ORF">KUTeg_024193</name>
</gene>
<organism evidence="5 6">
    <name type="scientific">Tegillarca granosa</name>
    <name type="common">Malaysian cockle</name>
    <name type="synonym">Anadara granosa</name>
    <dbReference type="NCBI Taxonomy" id="220873"/>
    <lineage>
        <taxon>Eukaryota</taxon>
        <taxon>Metazoa</taxon>
        <taxon>Spiralia</taxon>
        <taxon>Lophotrochozoa</taxon>
        <taxon>Mollusca</taxon>
        <taxon>Bivalvia</taxon>
        <taxon>Autobranchia</taxon>
        <taxon>Pteriomorphia</taxon>
        <taxon>Arcoida</taxon>
        <taxon>Arcoidea</taxon>
        <taxon>Arcidae</taxon>
        <taxon>Tegillarca</taxon>
    </lineage>
</organism>
<dbReference type="InterPro" id="IPR001841">
    <property type="entry name" value="Znf_RING"/>
</dbReference>
<dbReference type="Proteomes" id="UP001217089">
    <property type="component" value="Unassembled WGS sequence"/>
</dbReference>